<keyword evidence="2" id="KW-0067">ATP-binding</keyword>
<dbReference type="HAMAP" id="MF_01965">
    <property type="entry name" value="NADHX_dehydratase"/>
    <property type="match status" value="1"/>
</dbReference>
<gene>
    <name evidence="7" type="ORF">GM50_23745</name>
</gene>
<evidence type="ECO:0000259" key="6">
    <source>
        <dbReference type="PROSITE" id="PS51383"/>
    </source>
</evidence>
<dbReference type="GO" id="GO:0052855">
    <property type="term" value="F:ADP-dependent NAD(P)H-hydrate dehydratase activity"/>
    <property type="evidence" value="ECO:0007669"/>
    <property type="project" value="TreeGrafter"/>
</dbReference>
<reference evidence="7" key="1">
    <citation type="submission" date="2014-05" db="EMBL/GenBank/DDBJ databases">
        <title>Key roles for freshwater Actinobacteria revealed by deep metagenomic sequencing.</title>
        <authorList>
            <person name="Ghai R."/>
            <person name="Mizuno C.M."/>
            <person name="Picazo A."/>
            <person name="Camacho A."/>
            <person name="Rodriguez-Valera F."/>
        </authorList>
    </citation>
    <scope>NUCLEOTIDE SEQUENCE</scope>
</reference>
<organism evidence="7">
    <name type="scientific">freshwater metagenome</name>
    <dbReference type="NCBI Taxonomy" id="449393"/>
    <lineage>
        <taxon>unclassified sequences</taxon>
        <taxon>metagenomes</taxon>
        <taxon>ecological metagenomes</taxon>
    </lineage>
</organism>
<evidence type="ECO:0000256" key="4">
    <source>
        <dbReference type="ARBA" id="ARBA00023027"/>
    </source>
</evidence>
<sequence>MTAVTKKWSAKDAKKSIITPGDLDNKYSRGVLGVITGSAQYPGAAVLTTSAAAATGVGMLRFYSSSGLAHLVLHSTPSVVVFPGNVSAWIVGSGIDARKYSSWSTWLRHRHFKSLTIQGVPTVLDAGALHLAGKLTQPTVITPHSAELARLLTARGVSVTSEAIEGNPKKWVITAAKTLGVTVLLKGSQTYVGYDDLLFELPVATPWLATAGTGDVLTGILGSLVATNFIEVLNNKYRLAELAATAAFIHASAAKKASAGGPLSAESIIPEISGAISQILK</sequence>
<dbReference type="InterPro" id="IPR029056">
    <property type="entry name" value="Ribokinase-like"/>
</dbReference>
<keyword evidence="1" id="KW-0547">Nucleotide-binding</keyword>
<comment type="caution">
    <text evidence="7">The sequence shown here is derived from an EMBL/GenBank/DDBJ whole genome shotgun (WGS) entry which is preliminary data.</text>
</comment>
<dbReference type="GO" id="GO:0110051">
    <property type="term" value="P:metabolite repair"/>
    <property type="evidence" value="ECO:0007669"/>
    <property type="project" value="TreeGrafter"/>
</dbReference>
<evidence type="ECO:0000256" key="2">
    <source>
        <dbReference type="ARBA" id="ARBA00022840"/>
    </source>
</evidence>
<dbReference type="InterPro" id="IPR017953">
    <property type="entry name" value="Carbohydrate_kinase_pred_CS"/>
</dbReference>
<evidence type="ECO:0000256" key="5">
    <source>
        <dbReference type="ARBA" id="ARBA00023239"/>
    </source>
</evidence>
<name>A0A094S4G9_9ZZZZ</name>
<dbReference type="PANTHER" id="PTHR12592">
    <property type="entry name" value="ATP-DEPENDENT (S)-NAD(P)H-HYDRATE DEHYDRATASE FAMILY MEMBER"/>
    <property type="match status" value="1"/>
</dbReference>
<dbReference type="EMBL" id="JNSK01000193">
    <property type="protein sequence ID" value="KGA12698.1"/>
    <property type="molecule type" value="Genomic_DNA"/>
</dbReference>
<dbReference type="Pfam" id="PF01256">
    <property type="entry name" value="Carb_kinase"/>
    <property type="match status" value="1"/>
</dbReference>
<protein>
    <recommendedName>
        <fullName evidence="6">YjeF C-terminal domain-containing protein</fullName>
    </recommendedName>
</protein>
<feature type="domain" description="YjeF C-terminal" evidence="6">
    <location>
        <begin position="9"/>
        <end position="279"/>
    </location>
</feature>
<evidence type="ECO:0000256" key="3">
    <source>
        <dbReference type="ARBA" id="ARBA00022857"/>
    </source>
</evidence>
<dbReference type="AlphaFoldDB" id="A0A094S4G9"/>
<dbReference type="Gene3D" id="3.40.1190.20">
    <property type="match status" value="1"/>
</dbReference>
<dbReference type="GO" id="GO:0052856">
    <property type="term" value="F:NAD(P)HX epimerase activity"/>
    <property type="evidence" value="ECO:0007669"/>
    <property type="project" value="TreeGrafter"/>
</dbReference>
<keyword evidence="3" id="KW-0521">NADP</keyword>
<dbReference type="PROSITE" id="PS01050">
    <property type="entry name" value="YJEF_C_2"/>
    <property type="match status" value="1"/>
</dbReference>
<evidence type="ECO:0000313" key="7">
    <source>
        <dbReference type="EMBL" id="KGA12698.1"/>
    </source>
</evidence>
<accession>A0A094S4G9</accession>
<dbReference type="GO" id="GO:0005524">
    <property type="term" value="F:ATP binding"/>
    <property type="evidence" value="ECO:0007669"/>
    <property type="project" value="UniProtKB-KW"/>
</dbReference>
<dbReference type="SUPFAM" id="SSF53613">
    <property type="entry name" value="Ribokinase-like"/>
    <property type="match status" value="1"/>
</dbReference>
<keyword evidence="4" id="KW-0520">NAD</keyword>
<dbReference type="InterPro" id="IPR000631">
    <property type="entry name" value="CARKD"/>
</dbReference>
<proteinExistence type="inferred from homology"/>
<dbReference type="PANTHER" id="PTHR12592:SF0">
    <property type="entry name" value="ATP-DEPENDENT (S)-NAD(P)H-HYDRATE DEHYDRATASE"/>
    <property type="match status" value="1"/>
</dbReference>
<keyword evidence="5" id="KW-0456">Lyase</keyword>
<dbReference type="PROSITE" id="PS51383">
    <property type="entry name" value="YJEF_C_3"/>
    <property type="match status" value="1"/>
</dbReference>
<dbReference type="CDD" id="cd01171">
    <property type="entry name" value="YXKO-related"/>
    <property type="match status" value="1"/>
</dbReference>
<evidence type="ECO:0000256" key="1">
    <source>
        <dbReference type="ARBA" id="ARBA00022741"/>
    </source>
</evidence>